<dbReference type="SUPFAM" id="SSF48008">
    <property type="entry name" value="GntR ligand-binding domain-like"/>
    <property type="match status" value="1"/>
</dbReference>
<feature type="region of interest" description="Disordered" evidence="4">
    <location>
        <begin position="1"/>
        <end position="44"/>
    </location>
</feature>
<keyword evidence="1" id="KW-0805">Transcription regulation</keyword>
<dbReference type="PANTHER" id="PTHR43537:SF45">
    <property type="entry name" value="GNTR FAMILY REGULATORY PROTEIN"/>
    <property type="match status" value="1"/>
</dbReference>
<evidence type="ECO:0000313" key="7">
    <source>
        <dbReference type="Proteomes" id="UP000293852"/>
    </source>
</evidence>
<keyword evidence="7" id="KW-1185">Reference proteome</keyword>
<dbReference type="AlphaFoldDB" id="A0A4Q7LYV9"/>
<organism evidence="6 7">
    <name type="scientific">Xylanimonas ulmi</name>
    <dbReference type="NCBI Taxonomy" id="228973"/>
    <lineage>
        <taxon>Bacteria</taxon>
        <taxon>Bacillati</taxon>
        <taxon>Actinomycetota</taxon>
        <taxon>Actinomycetes</taxon>
        <taxon>Micrococcales</taxon>
        <taxon>Promicromonosporaceae</taxon>
        <taxon>Xylanimonas</taxon>
    </lineage>
</organism>
<protein>
    <submittedName>
        <fullName evidence="6">GntR family transcriptional regulator</fullName>
    </submittedName>
</protein>
<dbReference type="EMBL" id="SGWX01000001">
    <property type="protein sequence ID" value="RZS60084.1"/>
    <property type="molecule type" value="Genomic_DNA"/>
</dbReference>
<evidence type="ECO:0000259" key="5">
    <source>
        <dbReference type="PROSITE" id="PS50949"/>
    </source>
</evidence>
<dbReference type="GO" id="GO:0003700">
    <property type="term" value="F:DNA-binding transcription factor activity"/>
    <property type="evidence" value="ECO:0007669"/>
    <property type="project" value="InterPro"/>
</dbReference>
<reference evidence="6 7" key="1">
    <citation type="submission" date="2019-02" db="EMBL/GenBank/DDBJ databases">
        <title>Sequencing the genomes of 1000 actinobacteria strains.</title>
        <authorList>
            <person name="Klenk H.-P."/>
        </authorList>
    </citation>
    <scope>NUCLEOTIDE SEQUENCE [LARGE SCALE GENOMIC DNA]</scope>
    <source>
        <strain evidence="6 7">DSM 16932</strain>
    </source>
</reference>
<dbReference type="PROSITE" id="PS50949">
    <property type="entry name" value="HTH_GNTR"/>
    <property type="match status" value="1"/>
</dbReference>
<dbReference type="SUPFAM" id="SSF46785">
    <property type="entry name" value="Winged helix' DNA-binding domain"/>
    <property type="match status" value="1"/>
</dbReference>
<dbReference type="Gene3D" id="1.10.10.10">
    <property type="entry name" value="Winged helix-like DNA-binding domain superfamily/Winged helix DNA-binding domain"/>
    <property type="match status" value="1"/>
</dbReference>
<evidence type="ECO:0000313" key="6">
    <source>
        <dbReference type="EMBL" id="RZS60084.1"/>
    </source>
</evidence>
<evidence type="ECO:0000256" key="3">
    <source>
        <dbReference type="ARBA" id="ARBA00023163"/>
    </source>
</evidence>
<dbReference type="Pfam" id="PF00392">
    <property type="entry name" value="GntR"/>
    <property type="match status" value="1"/>
</dbReference>
<dbReference type="InterPro" id="IPR036390">
    <property type="entry name" value="WH_DNA-bd_sf"/>
</dbReference>
<evidence type="ECO:0000256" key="2">
    <source>
        <dbReference type="ARBA" id="ARBA00023125"/>
    </source>
</evidence>
<keyword evidence="2" id="KW-0238">DNA-binding</keyword>
<evidence type="ECO:0000256" key="4">
    <source>
        <dbReference type="SAM" id="MobiDB-lite"/>
    </source>
</evidence>
<proteinExistence type="predicted"/>
<comment type="caution">
    <text evidence="6">The sequence shown here is derived from an EMBL/GenBank/DDBJ whole genome shotgun (WGS) entry which is preliminary data.</text>
</comment>
<dbReference type="PRINTS" id="PR00035">
    <property type="entry name" value="HTHGNTR"/>
</dbReference>
<dbReference type="InterPro" id="IPR011711">
    <property type="entry name" value="GntR_C"/>
</dbReference>
<dbReference type="SMART" id="SM00345">
    <property type="entry name" value="HTH_GNTR"/>
    <property type="match status" value="1"/>
</dbReference>
<dbReference type="InterPro" id="IPR036388">
    <property type="entry name" value="WH-like_DNA-bd_sf"/>
</dbReference>
<feature type="domain" description="HTH gntR-type" evidence="5">
    <location>
        <begin position="57"/>
        <end position="124"/>
    </location>
</feature>
<dbReference type="CDD" id="cd07377">
    <property type="entry name" value="WHTH_GntR"/>
    <property type="match status" value="1"/>
</dbReference>
<keyword evidence="3" id="KW-0804">Transcription</keyword>
<dbReference type="SMART" id="SM00895">
    <property type="entry name" value="FCD"/>
    <property type="match status" value="1"/>
</dbReference>
<accession>A0A4Q7LYV9</accession>
<evidence type="ECO:0000256" key="1">
    <source>
        <dbReference type="ARBA" id="ARBA00023015"/>
    </source>
</evidence>
<dbReference type="PANTHER" id="PTHR43537">
    <property type="entry name" value="TRANSCRIPTIONAL REGULATOR, GNTR FAMILY"/>
    <property type="match status" value="1"/>
</dbReference>
<gene>
    <name evidence="6" type="ORF">EV386_0325</name>
</gene>
<name>A0A4Q7LYV9_9MICO</name>
<dbReference type="InterPro" id="IPR008920">
    <property type="entry name" value="TF_FadR/GntR_C"/>
</dbReference>
<dbReference type="Pfam" id="PF07729">
    <property type="entry name" value="FCD"/>
    <property type="match status" value="2"/>
</dbReference>
<feature type="region of interest" description="Disordered" evidence="4">
    <location>
        <begin position="164"/>
        <end position="192"/>
    </location>
</feature>
<dbReference type="GO" id="GO:0003677">
    <property type="term" value="F:DNA binding"/>
    <property type="evidence" value="ECO:0007669"/>
    <property type="project" value="UniProtKB-KW"/>
</dbReference>
<dbReference type="InterPro" id="IPR000524">
    <property type="entry name" value="Tscrpt_reg_HTH_GntR"/>
</dbReference>
<dbReference type="Gene3D" id="1.20.120.530">
    <property type="entry name" value="GntR ligand-binding domain-like"/>
    <property type="match status" value="1"/>
</dbReference>
<sequence>MLLSSCSDGSPVVTPAAGTRRPTSVTAGPRIQNRPGSSQKGGGRLRSVYMSVADVTPRAGERAYRALREAIVHWELRPGDALGEIELAERLGVSRTPVREALARLVADGLAVAVGGRGLAVAPMDLGRVHALYEVRQALETQAARLAARRGDPTVFTALARELAATQPRPDDGAHPTPDGARPTPDGAGAAESPDRAAYYGLVARLDAAIDAAAANDYLTAALASVRTHLERIRRVAQDDPARLAAAAVEHRTIAAAIAAGDADLAAHATHVHLHHSLENVIRTGAQPA</sequence>
<dbReference type="Proteomes" id="UP000293852">
    <property type="component" value="Unassembled WGS sequence"/>
</dbReference>